<dbReference type="InterPro" id="IPR012348">
    <property type="entry name" value="RNR-like"/>
</dbReference>
<name>A0A6A6Q2A4_9PEZI</name>
<dbReference type="PROSITE" id="PS00368">
    <property type="entry name" value="RIBORED_SMALL"/>
    <property type="match status" value="1"/>
</dbReference>
<sequence>MSIDTTPSKKAATGIEGLRMESPVKMQKLVTEENKENIDAKYESCEIAVPIKGIPELPEVPVKDTETLPVAATIKEDEAIEPILQENPNRFVLFPIKYHEIWQMYKKAEASFWTAEEIDLSKDLHDWNKRLNDDERFFVSHVLAFFAASDGIVNENLVERFSGEVQIPEARCFYGFQIMMENIHSETYSLLIDTYISEPKQRAYLFNAIDNIPCIRKKADWALRWISDKNSTFACRLIAFAAVEGIFFSGSFAAIFWLKKRGLMAGLTFSNELISRDEGMHTDFACLLFSHLRNKPDKALVQSIITEAVTIEQEFLTDALPVKLLGMNSDLMNQYIEFVADRLLLALGNTKYYNATNPFDFMENISLAGKTNFFEKRVGDYQKAGVMESTKRHQEKKEGDADFVAPVMNGDFAFDEEF</sequence>
<proteinExistence type="inferred from homology"/>
<dbReference type="AlphaFoldDB" id="A0A6A6Q2A4"/>
<keyword evidence="2" id="KW-1133">Transmembrane helix</keyword>
<reference evidence="3" key="1">
    <citation type="journal article" date="2020" name="Stud. Mycol.">
        <title>101 Dothideomycetes genomes: a test case for predicting lifestyles and emergence of pathogens.</title>
        <authorList>
            <person name="Haridas S."/>
            <person name="Albert R."/>
            <person name="Binder M."/>
            <person name="Bloem J."/>
            <person name="Labutti K."/>
            <person name="Salamov A."/>
            <person name="Andreopoulos B."/>
            <person name="Baker S."/>
            <person name="Barry K."/>
            <person name="Bills G."/>
            <person name="Bluhm B."/>
            <person name="Cannon C."/>
            <person name="Castanera R."/>
            <person name="Culley D."/>
            <person name="Daum C."/>
            <person name="Ezra D."/>
            <person name="Gonzalez J."/>
            <person name="Henrissat B."/>
            <person name="Kuo A."/>
            <person name="Liang C."/>
            <person name="Lipzen A."/>
            <person name="Lutzoni F."/>
            <person name="Magnuson J."/>
            <person name="Mondo S."/>
            <person name="Nolan M."/>
            <person name="Ohm R."/>
            <person name="Pangilinan J."/>
            <person name="Park H.-J."/>
            <person name="Ramirez L."/>
            <person name="Alfaro M."/>
            <person name="Sun H."/>
            <person name="Tritt A."/>
            <person name="Yoshinaga Y."/>
            <person name="Zwiers L.-H."/>
            <person name="Turgeon B."/>
            <person name="Goodwin S."/>
            <person name="Spatafora J."/>
            <person name="Crous P."/>
            <person name="Grigoriev I."/>
        </authorList>
    </citation>
    <scope>NUCLEOTIDE SEQUENCE</scope>
    <source>
        <strain evidence="3">CBS 113389</strain>
    </source>
</reference>
<dbReference type="PANTHER" id="PTHR23409:SF18">
    <property type="entry name" value="RIBONUCLEOSIDE-DIPHOSPHATE REDUCTASE SUBUNIT M2"/>
    <property type="match status" value="1"/>
</dbReference>
<organism evidence="3 4">
    <name type="scientific">Neohortaea acidophila</name>
    <dbReference type="NCBI Taxonomy" id="245834"/>
    <lineage>
        <taxon>Eukaryota</taxon>
        <taxon>Fungi</taxon>
        <taxon>Dikarya</taxon>
        <taxon>Ascomycota</taxon>
        <taxon>Pezizomycotina</taxon>
        <taxon>Dothideomycetes</taxon>
        <taxon>Dothideomycetidae</taxon>
        <taxon>Mycosphaerellales</taxon>
        <taxon>Teratosphaeriaceae</taxon>
        <taxon>Neohortaea</taxon>
    </lineage>
</organism>
<evidence type="ECO:0000256" key="1">
    <source>
        <dbReference type="ARBA" id="ARBA00009303"/>
    </source>
</evidence>
<gene>
    <name evidence="3" type="ORF">BDY17DRAFT_291398</name>
</gene>
<dbReference type="Gene3D" id="1.10.620.20">
    <property type="entry name" value="Ribonucleotide Reductase, subunit A"/>
    <property type="match status" value="1"/>
</dbReference>
<evidence type="ECO:0000256" key="2">
    <source>
        <dbReference type="SAM" id="Phobius"/>
    </source>
</evidence>
<dbReference type="PANTHER" id="PTHR23409">
    <property type="entry name" value="RIBONUCLEOSIDE-DIPHOSPHATE REDUCTASE SMALL CHAIN"/>
    <property type="match status" value="1"/>
</dbReference>
<keyword evidence="4" id="KW-1185">Reference proteome</keyword>
<dbReference type="GeneID" id="54473657"/>
<evidence type="ECO:0000313" key="3">
    <source>
        <dbReference type="EMBL" id="KAF2486382.1"/>
    </source>
</evidence>
<feature type="transmembrane region" description="Helical" evidence="2">
    <location>
        <begin position="237"/>
        <end position="258"/>
    </location>
</feature>
<dbReference type="CDD" id="cd01049">
    <property type="entry name" value="RNRR2"/>
    <property type="match status" value="1"/>
</dbReference>
<keyword evidence="2" id="KW-0472">Membrane</keyword>
<comment type="similarity">
    <text evidence="1">Belongs to the ribonucleoside diphosphate reductase small chain family.</text>
</comment>
<dbReference type="InterPro" id="IPR009078">
    <property type="entry name" value="Ferritin-like_SF"/>
</dbReference>
<keyword evidence="2" id="KW-0812">Transmembrane</keyword>
<dbReference type="Pfam" id="PF00268">
    <property type="entry name" value="Ribonuc_red_sm"/>
    <property type="match status" value="1"/>
</dbReference>
<dbReference type="RefSeq" id="XP_033592951.1">
    <property type="nucleotide sequence ID" value="XM_033732655.1"/>
</dbReference>
<dbReference type="InterPro" id="IPR000358">
    <property type="entry name" value="RNR_small_fam"/>
</dbReference>
<dbReference type="OrthoDB" id="10248373at2759"/>
<dbReference type="Proteomes" id="UP000799767">
    <property type="component" value="Unassembled WGS sequence"/>
</dbReference>
<accession>A0A6A6Q2A4</accession>
<protein>
    <submittedName>
        <fullName evidence="3">Ribonucleotide reductase</fullName>
    </submittedName>
</protein>
<dbReference type="SUPFAM" id="SSF47240">
    <property type="entry name" value="Ferritin-like"/>
    <property type="match status" value="1"/>
</dbReference>
<dbReference type="EMBL" id="MU001632">
    <property type="protein sequence ID" value="KAF2486382.1"/>
    <property type="molecule type" value="Genomic_DNA"/>
</dbReference>
<dbReference type="InterPro" id="IPR033909">
    <property type="entry name" value="RNR_small"/>
</dbReference>
<dbReference type="GO" id="GO:0009263">
    <property type="term" value="P:deoxyribonucleotide biosynthetic process"/>
    <property type="evidence" value="ECO:0007669"/>
    <property type="project" value="InterPro"/>
</dbReference>
<dbReference type="InterPro" id="IPR030475">
    <property type="entry name" value="RNR_small_AS"/>
</dbReference>
<dbReference type="GO" id="GO:0016491">
    <property type="term" value="F:oxidoreductase activity"/>
    <property type="evidence" value="ECO:0007669"/>
    <property type="project" value="InterPro"/>
</dbReference>
<evidence type="ECO:0000313" key="4">
    <source>
        <dbReference type="Proteomes" id="UP000799767"/>
    </source>
</evidence>